<keyword evidence="3" id="KW-1185">Reference proteome</keyword>
<gene>
    <name evidence="2" type="ORF">HDF17_000879</name>
</gene>
<proteinExistence type="predicted"/>
<dbReference type="Proteomes" id="UP000589520">
    <property type="component" value="Unassembled WGS sequence"/>
</dbReference>
<evidence type="ECO:0000313" key="2">
    <source>
        <dbReference type="EMBL" id="NYF78592.1"/>
    </source>
</evidence>
<evidence type="ECO:0000313" key="3">
    <source>
        <dbReference type="Proteomes" id="UP000589520"/>
    </source>
</evidence>
<feature type="domain" description="Bro-N" evidence="1">
    <location>
        <begin position="43"/>
        <end position="136"/>
    </location>
</feature>
<dbReference type="AlphaFoldDB" id="A0A7Y9PES3"/>
<dbReference type="NCBIfam" id="NF008573">
    <property type="entry name" value="PRK11525.1"/>
    <property type="match status" value="1"/>
</dbReference>
<protein>
    <submittedName>
        <fullName evidence="2">DNA-damage-inducible protein D</fullName>
    </submittedName>
</protein>
<name>A0A7Y9PES3_9BACT</name>
<dbReference type="InterPro" id="IPR003497">
    <property type="entry name" value="BRO_N_domain"/>
</dbReference>
<comment type="caution">
    <text evidence="2">The sequence shown here is derived from an EMBL/GenBank/DDBJ whole genome shotgun (WGS) entry which is preliminary data.</text>
</comment>
<dbReference type="Pfam" id="PF02498">
    <property type="entry name" value="Bro-N"/>
    <property type="match status" value="1"/>
</dbReference>
<reference evidence="2 3" key="1">
    <citation type="submission" date="2020-07" db="EMBL/GenBank/DDBJ databases">
        <title>Genomic Encyclopedia of Type Strains, Phase IV (KMG-V): Genome sequencing to study the core and pangenomes of soil and plant-associated prokaryotes.</title>
        <authorList>
            <person name="Whitman W."/>
        </authorList>
    </citation>
    <scope>NUCLEOTIDE SEQUENCE [LARGE SCALE GENOMIC DNA]</scope>
    <source>
        <strain evidence="2 3">X4EP2</strain>
    </source>
</reference>
<dbReference type="RefSeq" id="WP_218892055.1">
    <property type="nucleotide sequence ID" value="NZ_JACCCW010000001.1"/>
</dbReference>
<sequence length="314" mass="35302">MNDPESKSSKLSRIAFGDANASPKAESDSISHLIARFEQAAQVDDDGVEYWFARELQKLLGYAEYRNFSSAITKAMEACRLSGQVVENHFVDVNEMVEIGSGAGREITNFRLTRYACYLIAQNGDARKKQIAFAQTYFAIQTRRQEVQDDDVEQYAPLSEDHKRLLLRDEIKTHNKNLASAAKGAGVVAPLDFAIFQTFGYKGLYGGLDRVGIQRKKGLKSKENILDHMGSTELAANLFRATQTEEKLRREKTQGKVRANDLHYEVGKRVRQTIREIGGTMPEHLPTAENIDKVAKRLKKAETKEIQASNDPDE</sequence>
<organism evidence="2 3">
    <name type="scientific">Granulicella arctica</name>
    <dbReference type="NCBI Taxonomy" id="940613"/>
    <lineage>
        <taxon>Bacteria</taxon>
        <taxon>Pseudomonadati</taxon>
        <taxon>Acidobacteriota</taxon>
        <taxon>Terriglobia</taxon>
        <taxon>Terriglobales</taxon>
        <taxon>Acidobacteriaceae</taxon>
        <taxon>Granulicella</taxon>
    </lineage>
</organism>
<dbReference type="EMBL" id="JACCCW010000001">
    <property type="protein sequence ID" value="NYF78592.1"/>
    <property type="molecule type" value="Genomic_DNA"/>
</dbReference>
<accession>A0A7Y9PES3</accession>
<evidence type="ECO:0000259" key="1">
    <source>
        <dbReference type="Pfam" id="PF02498"/>
    </source>
</evidence>